<dbReference type="Pfam" id="PF00196">
    <property type="entry name" value="GerE"/>
    <property type="match status" value="1"/>
</dbReference>
<sequence length="779" mass="84440">MAGTAFARQVGNLPADMTSFVGRRHELAEIRRLLSVSRLVTLTGVGGVGKTRLALRAAFEQHRAFDEVWLADLGTLDDPALVGETVAATVGLRDQTAGCPVRALSDFLASRRTLLVLDNCEHLLDAVAALADTLLRGIPELRILATSRQSLGIMGERVMRVAPLPVPEPDGPRTLKALERYDAVTLFMERAAAVLPGFTLDDGNREDVATLCRRLDGIPLAIELAAVRLRTLSVSGLVERLDDRYRWLTGGSRTAVPRQRTLHALIDWSFQLLSPAERTLWTRMSIFPGHFDLEAAEAVCSGDGIAQEDVLDLLDAVVDKSLLLREEHTGDVRYRLLETLRAFARAQEGGPDERPALARRHRDFYLRLTGKAAAEWFGRRQVAWYTRLKLEQDNLRAALEFCLREPGEAAAGLRMATDLHRPHWLPNSLFIQGRHWIGRMLEAEPGRTEARARALCGAAWLAFAQGDAPAGEPLLEEAADLAREVDDPVSLSLACLVSGKAAHNRGDFEGAVPLLEEAVTLLTAAGDGFAVAAALLALADATGCLGDPVRAGDLFERGLALSADHEESWCRAWTLAIYAIHLWRQGEHERATAAARESLLLGRAFDDRLSLATAVEVLAWILSAEGHHPKAARMLGAADAIARTVGVSTLRMGRYVEQHEECVAALESQLGAKRLARAMQQGGRLTLEQAVAEALGDEQAGEEPETAASAASPLTARELEIAELIAQGLSNKEIAAALVVAQRTAEGHVEHILAKLGYTSRAQIAAWMTAQKAEHDPGG</sequence>
<dbReference type="SUPFAM" id="SSF52540">
    <property type="entry name" value="P-loop containing nucleoside triphosphate hydrolases"/>
    <property type="match status" value="1"/>
</dbReference>
<dbReference type="PROSITE" id="PS50043">
    <property type="entry name" value="HTH_LUXR_2"/>
    <property type="match status" value="1"/>
</dbReference>
<dbReference type="PANTHER" id="PTHR47691:SF3">
    <property type="entry name" value="HTH-TYPE TRANSCRIPTIONAL REGULATOR RV0890C-RELATED"/>
    <property type="match status" value="1"/>
</dbReference>
<dbReference type="Gene3D" id="3.40.50.300">
    <property type="entry name" value="P-loop containing nucleotide triphosphate hydrolases"/>
    <property type="match status" value="1"/>
</dbReference>
<dbReference type="PRINTS" id="PR00364">
    <property type="entry name" value="DISEASERSIST"/>
</dbReference>
<dbReference type="InterPro" id="IPR016032">
    <property type="entry name" value="Sig_transdc_resp-reg_C-effctor"/>
</dbReference>
<dbReference type="Proteomes" id="UP000622547">
    <property type="component" value="Unassembled WGS sequence"/>
</dbReference>
<evidence type="ECO:0000259" key="1">
    <source>
        <dbReference type="PROSITE" id="PS50043"/>
    </source>
</evidence>
<evidence type="ECO:0000313" key="3">
    <source>
        <dbReference type="Proteomes" id="UP000622547"/>
    </source>
</evidence>
<dbReference type="AlphaFoldDB" id="A0A8J3XJ16"/>
<proteinExistence type="predicted"/>
<evidence type="ECO:0000313" key="2">
    <source>
        <dbReference type="EMBL" id="GII38133.1"/>
    </source>
</evidence>
<dbReference type="GO" id="GO:0006355">
    <property type="term" value="P:regulation of DNA-templated transcription"/>
    <property type="evidence" value="ECO:0007669"/>
    <property type="project" value="InterPro"/>
</dbReference>
<dbReference type="Pfam" id="PF25872">
    <property type="entry name" value="HTH_77"/>
    <property type="match status" value="1"/>
</dbReference>
<dbReference type="PANTHER" id="PTHR47691">
    <property type="entry name" value="REGULATOR-RELATED"/>
    <property type="match status" value="1"/>
</dbReference>
<reference evidence="2 3" key="1">
    <citation type="submission" date="2021-01" db="EMBL/GenBank/DDBJ databases">
        <title>Whole genome shotgun sequence of Planotetraspora phitsanulokensis NBRC 104273.</title>
        <authorList>
            <person name="Komaki H."/>
            <person name="Tamura T."/>
        </authorList>
    </citation>
    <scope>NUCLEOTIDE SEQUENCE [LARGE SCALE GENOMIC DNA]</scope>
    <source>
        <strain evidence="2 3">NBRC 104273</strain>
    </source>
</reference>
<dbReference type="SMART" id="SM00421">
    <property type="entry name" value="HTH_LUXR"/>
    <property type="match status" value="1"/>
</dbReference>
<comment type="caution">
    <text evidence="2">The sequence shown here is derived from an EMBL/GenBank/DDBJ whole genome shotgun (WGS) entry which is preliminary data.</text>
</comment>
<dbReference type="Gene3D" id="1.25.40.10">
    <property type="entry name" value="Tetratricopeptide repeat domain"/>
    <property type="match status" value="1"/>
</dbReference>
<keyword evidence="3" id="KW-1185">Reference proteome</keyword>
<gene>
    <name evidence="2" type="ORF">Pph01_31360</name>
</gene>
<dbReference type="CDD" id="cd06170">
    <property type="entry name" value="LuxR_C_like"/>
    <property type="match status" value="1"/>
</dbReference>
<feature type="domain" description="HTH luxR-type" evidence="1">
    <location>
        <begin position="707"/>
        <end position="772"/>
    </location>
</feature>
<dbReference type="InterPro" id="IPR036388">
    <property type="entry name" value="WH-like_DNA-bd_sf"/>
</dbReference>
<dbReference type="Gene3D" id="1.10.10.10">
    <property type="entry name" value="Winged helix-like DNA-binding domain superfamily/Winged helix DNA-binding domain"/>
    <property type="match status" value="1"/>
</dbReference>
<dbReference type="SUPFAM" id="SSF48452">
    <property type="entry name" value="TPR-like"/>
    <property type="match status" value="2"/>
</dbReference>
<dbReference type="InterPro" id="IPR027417">
    <property type="entry name" value="P-loop_NTPase"/>
</dbReference>
<dbReference type="InterPro" id="IPR000792">
    <property type="entry name" value="Tscrpt_reg_LuxR_C"/>
</dbReference>
<dbReference type="PRINTS" id="PR00038">
    <property type="entry name" value="HTHLUXR"/>
</dbReference>
<dbReference type="InterPro" id="IPR058852">
    <property type="entry name" value="HTH_77"/>
</dbReference>
<dbReference type="SUPFAM" id="SSF46894">
    <property type="entry name" value="C-terminal effector domain of the bipartite response regulators"/>
    <property type="match status" value="1"/>
</dbReference>
<dbReference type="RefSeq" id="WP_204073766.1">
    <property type="nucleotide sequence ID" value="NZ_BAABHI010000013.1"/>
</dbReference>
<dbReference type="GO" id="GO:0003677">
    <property type="term" value="F:DNA binding"/>
    <property type="evidence" value="ECO:0007669"/>
    <property type="project" value="InterPro"/>
</dbReference>
<protein>
    <submittedName>
        <fullName evidence="2">LuxR family transcriptional regulator</fullName>
    </submittedName>
</protein>
<dbReference type="EMBL" id="BOOP01000011">
    <property type="protein sequence ID" value="GII38133.1"/>
    <property type="molecule type" value="Genomic_DNA"/>
</dbReference>
<accession>A0A8J3XJ16</accession>
<name>A0A8J3XJ16_9ACTN</name>
<organism evidence="2 3">
    <name type="scientific">Planotetraspora phitsanulokensis</name>
    <dbReference type="NCBI Taxonomy" id="575192"/>
    <lineage>
        <taxon>Bacteria</taxon>
        <taxon>Bacillati</taxon>
        <taxon>Actinomycetota</taxon>
        <taxon>Actinomycetes</taxon>
        <taxon>Streptosporangiales</taxon>
        <taxon>Streptosporangiaceae</taxon>
        <taxon>Planotetraspora</taxon>
    </lineage>
</organism>
<dbReference type="InterPro" id="IPR011990">
    <property type="entry name" value="TPR-like_helical_dom_sf"/>
</dbReference>